<evidence type="ECO:0000256" key="3">
    <source>
        <dbReference type="ARBA" id="ARBA00023163"/>
    </source>
</evidence>
<evidence type="ECO:0000259" key="4">
    <source>
        <dbReference type="PROSITE" id="PS51077"/>
    </source>
</evidence>
<dbReference type="EMBL" id="CP019791">
    <property type="protein sequence ID" value="AQT70313.1"/>
    <property type="molecule type" value="Genomic_DNA"/>
</dbReference>
<evidence type="ECO:0000256" key="1">
    <source>
        <dbReference type="ARBA" id="ARBA00023015"/>
    </source>
</evidence>
<evidence type="ECO:0000313" key="6">
    <source>
        <dbReference type="EMBL" id="AQT70313.1"/>
    </source>
</evidence>
<dbReference type="GO" id="GO:0003700">
    <property type="term" value="F:DNA-binding transcription factor activity"/>
    <property type="evidence" value="ECO:0007669"/>
    <property type="project" value="TreeGrafter"/>
</dbReference>
<dbReference type="Gene3D" id="3.30.450.40">
    <property type="match status" value="1"/>
</dbReference>
<dbReference type="PROSITE" id="PS51078">
    <property type="entry name" value="ICLR_ED"/>
    <property type="match status" value="1"/>
</dbReference>
<gene>
    <name evidence="6" type="primary">iclR</name>
    <name evidence="6" type="ORF">STSP2_03519</name>
</gene>
<dbReference type="OrthoDB" id="9791752at2"/>
<dbReference type="STRING" id="1936003.STSP2_03519"/>
<dbReference type="InterPro" id="IPR029016">
    <property type="entry name" value="GAF-like_dom_sf"/>
</dbReference>
<feature type="domain" description="IclR-ED" evidence="5">
    <location>
        <begin position="113"/>
        <end position="296"/>
    </location>
</feature>
<dbReference type="InterPro" id="IPR036388">
    <property type="entry name" value="WH-like_DNA-bd_sf"/>
</dbReference>
<dbReference type="SUPFAM" id="SSF55781">
    <property type="entry name" value="GAF domain-like"/>
    <property type="match status" value="1"/>
</dbReference>
<dbReference type="Gene3D" id="1.10.10.10">
    <property type="entry name" value="Winged helix-like DNA-binding domain superfamily/Winged helix DNA-binding domain"/>
    <property type="match status" value="1"/>
</dbReference>
<dbReference type="PANTHER" id="PTHR30136">
    <property type="entry name" value="HELIX-TURN-HELIX TRANSCRIPTIONAL REGULATOR, ICLR FAMILY"/>
    <property type="match status" value="1"/>
</dbReference>
<evidence type="ECO:0000313" key="7">
    <source>
        <dbReference type="Proteomes" id="UP000189674"/>
    </source>
</evidence>
<dbReference type="PANTHER" id="PTHR30136:SF35">
    <property type="entry name" value="HTH-TYPE TRANSCRIPTIONAL REGULATOR RV1719"/>
    <property type="match status" value="1"/>
</dbReference>
<keyword evidence="7" id="KW-1185">Reference proteome</keyword>
<evidence type="ECO:0000256" key="2">
    <source>
        <dbReference type="ARBA" id="ARBA00023125"/>
    </source>
</evidence>
<dbReference type="InterPro" id="IPR050707">
    <property type="entry name" value="HTH_MetabolicPath_Reg"/>
</dbReference>
<dbReference type="InterPro" id="IPR005471">
    <property type="entry name" value="Tscrpt_reg_IclR_N"/>
</dbReference>
<feature type="domain" description="HTH iclR-type" evidence="4">
    <location>
        <begin position="50"/>
        <end position="112"/>
    </location>
</feature>
<dbReference type="Pfam" id="PF01614">
    <property type="entry name" value="IclR_C"/>
    <property type="match status" value="1"/>
</dbReference>
<proteinExistence type="predicted"/>
<keyword evidence="2" id="KW-0238">DNA-binding</keyword>
<dbReference type="GO" id="GO:0045892">
    <property type="term" value="P:negative regulation of DNA-templated transcription"/>
    <property type="evidence" value="ECO:0007669"/>
    <property type="project" value="TreeGrafter"/>
</dbReference>
<dbReference type="GO" id="GO:0003677">
    <property type="term" value="F:DNA binding"/>
    <property type="evidence" value="ECO:0007669"/>
    <property type="project" value="UniProtKB-KW"/>
</dbReference>
<reference evidence="7" key="1">
    <citation type="submission" date="2017-02" db="EMBL/GenBank/DDBJ databases">
        <title>Comparative genomics and description of representatives of a novel lineage of planctomycetes thriving in anoxic sediments.</title>
        <authorList>
            <person name="Spring S."/>
            <person name="Bunk B."/>
            <person name="Sproer C."/>
        </authorList>
    </citation>
    <scope>NUCLEOTIDE SEQUENCE [LARGE SCALE GENOMIC DNA]</scope>
    <source>
        <strain evidence="7">ST-NAGAB-D1</strain>
    </source>
</reference>
<dbReference type="AlphaFoldDB" id="A0A1U9NQW2"/>
<keyword evidence="3" id="KW-0804">Transcription</keyword>
<dbReference type="PROSITE" id="PS51077">
    <property type="entry name" value="HTH_ICLR"/>
    <property type="match status" value="1"/>
</dbReference>
<sequence>MSAAIYAVDMGGWDVILLVKLGLLYKTGCVWWFFESIFMNGNGESSKYHVPNLERALEILELLSEHGEGLSLTSVVEKLGYPKNSVFRITKTLLDRGYLRRADDTKVFTLTHKMLTLGYGAVSEYSLVEKSLDIMRELRDEVRETVLIGILSGTYGVVLEQVVGSHLFKFMVNPGRRFPLHASAPGKAMWAFLPAREREMLLERVELKRYNDNTITDKGAMHEELDRVREAGYAIDRAEEVEGVRCVGAAVLDQHGYPVASIWSTGPSERMEKAGLEEAGRKTVEYARQISRRLGYGPAQ</sequence>
<dbReference type="Pfam" id="PF09339">
    <property type="entry name" value="HTH_IclR"/>
    <property type="match status" value="1"/>
</dbReference>
<organism evidence="6 7">
    <name type="scientific">Anaerohalosphaera lusitana</name>
    <dbReference type="NCBI Taxonomy" id="1936003"/>
    <lineage>
        <taxon>Bacteria</taxon>
        <taxon>Pseudomonadati</taxon>
        <taxon>Planctomycetota</taxon>
        <taxon>Phycisphaerae</taxon>
        <taxon>Sedimentisphaerales</taxon>
        <taxon>Anaerohalosphaeraceae</taxon>
        <taxon>Anaerohalosphaera</taxon>
    </lineage>
</organism>
<dbReference type="InterPro" id="IPR036390">
    <property type="entry name" value="WH_DNA-bd_sf"/>
</dbReference>
<evidence type="ECO:0000259" key="5">
    <source>
        <dbReference type="PROSITE" id="PS51078"/>
    </source>
</evidence>
<accession>A0A1U9NQW2</accession>
<dbReference type="SMART" id="SM00346">
    <property type="entry name" value="HTH_ICLR"/>
    <property type="match status" value="1"/>
</dbReference>
<dbReference type="KEGG" id="alus:STSP2_03519"/>
<name>A0A1U9NQW2_9BACT</name>
<keyword evidence="1" id="KW-0805">Transcription regulation</keyword>
<dbReference type="InterPro" id="IPR014757">
    <property type="entry name" value="Tscrpt_reg_IclR_C"/>
</dbReference>
<dbReference type="SUPFAM" id="SSF46785">
    <property type="entry name" value="Winged helix' DNA-binding domain"/>
    <property type="match status" value="1"/>
</dbReference>
<dbReference type="Proteomes" id="UP000189674">
    <property type="component" value="Chromosome"/>
</dbReference>
<protein>
    <submittedName>
        <fullName evidence="6">Acetate operon repressor</fullName>
    </submittedName>
</protein>